<keyword evidence="6 11" id="KW-1133">Transmembrane helix</keyword>
<dbReference type="CDD" id="cd11304">
    <property type="entry name" value="Cadherin_repeat"/>
    <property type="match status" value="5"/>
</dbReference>
<feature type="domain" description="Cadherin" evidence="12">
    <location>
        <begin position="413"/>
        <end position="525"/>
    </location>
</feature>
<evidence type="ECO:0000259" key="12">
    <source>
        <dbReference type="PROSITE" id="PS50268"/>
    </source>
</evidence>
<feature type="domain" description="Cadherin" evidence="12">
    <location>
        <begin position="526"/>
        <end position="625"/>
    </location>
</feature>
<accession>A0A0R3U8F3</accession>
<evidence type="ECO:0000256" key="6">
    <source>
        <dbReference type="ARBA" id="ARBA00022989"/>
    </source>
</evidence>
<dbReference type="GO" id="GO:0007156">
    <property type="term" value="P:homophilic cell adhesion via plasma membrane adhesion molecules"/>
    <property type="evidence" value="ECO:0007669"/>
    <property type="project" value="InterPro"/>
</dbReference>
<proteinExistence type="predicted"/>
<dbReference type="PROSITE" id="PS50268">
    <property type="entry name" value="CADHERIN_2"/>
    <property type="match status" value="5"/>
</dbReference>
<dbReference type="InterPro" id="IPR013164">
    <property type="entry name" value="Cadherin_N"/>
</dbReference>
<protein>
    <recommendedName>
        <fullName evidence="12">Cadherin domain-containing protein</fullName>
    </recommendedName>
</protein>
<evidence type="ECO:0000256" key="10">
    <source>
        <dbReference type="SAM" id="MobiDB-lite"/>
    </source>
</evidence>
<feature type="transmembrane region" description="Helical" evidence="11">
    <location>
        <begin position="241"/>
        <end position="263"/>
    </location>
</feature>
<keyword evidence="7 11" id="KW-0472">Membrane</keyword>
<feature type="domain" description="Cadherin" evidence="12">
    <location>
        <begin position="269"/>
        <end position="412"/>
    </location>
</feature>
<keyword evidence="8" id="KW-0325">Glycoprotein</keyword>
<evidence type="ECO:0000256" key="3">
    <source>
        <dbReference type="ARBA" id="ARBA00022737"/>
    </source>
</evidence>
<dbReference type="Gene3D" id="2.60.40.60">
    <property type="entry name" value="Cadherins"/>
    <property type="match status" value="5"/>
</dbReference>
<dbReference type="PROSITE" id="PS00232">
    <property type="entry name" value="CADHERIN_1"/>
    <property type="match status" value="2"/>
</dbReference>
<dbReference type="Proteomes" id="UP000267029">
    <property type="component" value="Unassembled WGS sequence"/>
</dbReference>
<dbReference type="AlphaFoldDB" id="A0A0R3U8F3"/>
<evidence type="ECO:0000256" key="5">
    <source>
        <dbReference type="ARBA" id="ARBA00022889"/>
    </source>
</evidence>
<evidence type="ECO:0000256" key="7">
    <source>
        <dbReference type="ARBA" id="ARBA00023136"/>
    </source>
</evidence>
<dbReference type="SUPFAM" id="SSF49313">
    <property type="entry name" value="Cadherin-like"/>
    <property type="match status" value="4"/>
</dbReference>
<evidence type="ECO:0000256" key="8">
    <source>
        <dbReference type="ARBA" id="ARBA00023180"/>
    </source>
</evidence>
<organism evidence="13 14">
    <name type="scientific">Mesocestoides corti</name>
    <name type="common">Flatworm</name>
    <dbReference type="NCBI Taxonomy" id="53468"/>
    <lineage>
        <taxon>Eukaryota</taxon>
        <taxon>Metazoa</taxon>
        <taxon>Spiralia</taxon>
        <taxon>Lophotrochozoa</taxon>
        <taxon>Platyhelminthes</taxon>
        <taxon>Cestoda</taxon>
        <taxon>Eucestoda</taxon>
        <taxon>Cyclophyllidea</taxon>
        <taxon>Mesocestoididae</taxon>
        <taxon>Mesocestoides</taxon>
    </lineage>
</organism>
<evidence type="ECO:0000256" key="2">
    <source>
        <dbReference type="ARBA" id="ARBA00022692"/>
    </source>
</evidence>
<reference evidence="13 14" key="1">
    <citation type="submission" date="2018-10" db="EMBL/GenBank/DDBJ databases">
        <authorList>
            <consortium name="Pathogen Informatics"/>
        </authorList>
    </citation>
    <scope>NUCLEOTIDE SEQUENCE [LARGE SCALE GENOMIC DNA]</scope>
</reference>
<feature type="domain" description="Cadherin" evidence="12">
    <location>
        <begin position="868"/>
        <end position="970"/>
    </location>
</feature>
<dbReference type="GO" id="GO:0005509">
    <property type="term" value="F:calcium ion binding"/>
    <property type="evidence" value="ECO:0007669"/>
    <property type="project" value="UniProtKB-UniRule"/>
</dbReference>
<name>A0A0R3U8F3_MESCO</name>
<dbReference type="InterPro" id="IPR050174">
    <property type="entry name" value="Protocadherin/Cadherin-CA"/>
</dbReference>
<gene>
    <name evidence="13" type="ORF">MCOS_LOCUS3156</name>
</gene>
<dbReference type="InterPro" id="IPR020894">
    <property type="entry name" value="Cadherin_CS"/>
</dbReference>
<dbReference type="OrthoDB" id="6252479at2759"/>
<dbReference type="PANTHER" id="PTHR24028">
    <property type="entry name" value="CADHERIN-87A"/>
    <property type="match status" value="1"/>
</dbReference>
<feature type="domain" description="Cadherin" evidence="12">
    <location>
        <begin position="763"/>
        <end position="845"/>
    </location>
</feature>
<dbReference type="InterPro" id="IPR015919">
    <property type="entry name" value="Cadherin-like_sf"/>
</dbReference>
<dbReference type="STRING" id="53468.A0A0R3U8F3"/>
<dbReference type="SMART" id="SM00112">
    <property type="entry name" value="CA"/>
    <property type="match status" value="5"/>
</dbReference>
<dbReference type="EMBL" id="UXSR01000651">
    <property type="protein sequence ID" value="VDD77153.1"/>
    <property type="molecule type" value="Genomic_DNA"/>
</dbReference>
<comment type="subcellular location">
    <subcellularLocation>
        <location evidence="1">Membrane</location>
        <topology evidence="1">Single-pass membrane protein</topology>
    </subcellularLocation>
</comment>
<keyword evidence="4 9" id="KW-0106">Calcium</keyword>
<evidence type="ECO:0000313" key="13">
    <source>
        <dbReference type="EMBL" id="VDD77153.1"/>
    </source>
</evidence>
<dbReference type="Pfam" id="PF08266">
    <property type="entry name" value="Cadherin_2"/>
    <property type="match status" value="1"/>
</dbReference>
<keyword evidence="2 11" id="KW-0812">Transmembrane</keyword>
<dbReference type="PANTHER" id="PTHR24028:SF146">
    <property type="entry name" value="CADHERIN 96CB, ISOFORM D-RELATED"/>
    <property type="match status" value="1"/>
</dbReference>
<evidence type="ECO:0000313" key="14">
    <source>
        <dbReference type="Proteomes" id="UP000267029"/>
    </source>
</evidence>
<evidence type="ECO:0000256" key="11">
    <source>
        <dbReference type="SAM" id="Phobius"/>
    </source>
</evidence>
<feature type="transmembrane region" description="Helical" evidence="11">
    <location>
        <begin position="41"/>
        <end position="64"/>
    </location>
</feature>
<feature type="region of interest" description="Disordered" evidence="10">
    <location>
        <begin position="1078"/>
        <end position="1101"/>
    </location>
</feature>
<evidence type="ECO:0000256" key="4">
    <source>
        <dbReference type="ARBA" id="ARBA00022837"/>
    </source>
</evidence>
<keyword evidence="14" id="KW-1185">Reference proteome</keyword>
<keyword evidence="3" id="KW-0677">Repeat</keyword>
<dbReference type="PRINTS" id="PR00205">
    <property type="entry name" value="CADHERIN"/>
</dbReference>
<dbReference type="InterPro" id="IPR002126">
    <property type="entry name" value="Cadherin-like_dom"/>
</dbReference>
<keyword evidence="5" id="KW-0130">Cell adhesion</keyword>
<evidence type="ECO:0000256" key="1">
    <source>
        <dbReference type="ARBA" id="ARBA00004167"/>
    </source>
</evidence>
<evidence type="ECO:0000256" key="9">
    <source>
        <dbReference type="PROSITE-ProRule" id="PRU00043"/>
    </source>
</evidence>
<sequence length="1174" mass="130620">MRSYALSAWYGPGFVKLGWKPSFVLYKYGYDYRFLFSFYEVVTLLVALGLAFGVVLAVGGLAYCQIRGILRNKTVIEDWIMVKANDRRESDLTTAPIVYPYDLGWKKNVLQVLSWSGNPIGDGYSWPLKPGCRKYDLTIEQIRQKELKNKSAVYFKIDRAYGGSTLPLSFGCRTLFYPPCSGESRMAVAVGDTVLVTRSHKPSHVFLTPAVLSCSRQIDARPTSLGISSSRTLGGLFKFKAAIELVTMALSHLVIAILALRLFKSDATSTKSVHYIVQEECDPGTYIGNPVRDASINLDDKAPLFIQLMFGKKDIFLLNETTGDLRTTQHLDRESLCSRVIQPPRPRSPRRSIEREAGAEVKYANVVVPSHASPQKCQVELSVVVRAGDDLLETWINVHIVVQDLNDNRPFFEEDAWNLTLSELTTVGSTFRLPQAIDMDEPEHSILRYGLVDESTPASCRQRFSITCRSEVLFCDLRLVLEKPVDFEHCQQHNLVLFAEDSGYTKAVLPLYVKIRNENEHQPRFIQPTTQLTVPRDSQVGVIITRFHAEDEDGGQDGTVAYTTNSSFFQVADGKLTLTRSLLHYSGDRMNVFVTASDAGSPPRHATIRVVVEVTGQEAEAGPLKISVKPLGGEAVTGPEAPLVIPISAEKGTFVALLWTDGGASKISCSLQPNISHFFIEETGLLMGKPTFTLKVRQSYNFTEKFNQMNSLFEGRDVRVVCASSQMRLRLRLARPPGQQFRFPEEQVRVHVDESSSPILGFYTLVPLNGVGEVRFARDRTSVNCDQVHIHPKLGTLSIPFGIDREHTPELKCRFSASDSDKPPSKIYLNLLISVGDINDCAPALSKLVYTVPEFDSFAESNTLPLWVPLLKINPIDPDAGLNGSVSVELRGASTFGNVSENTRIPELRLSSESGEVSVRAKDYPLLDREEIAGILLFIYLCDFGSPFRLSATYEVKVYLEDVNDNSPVFFDANSKALLENMPWYRSTNDPKPGFWTQISVFDPDQGENGTTVLTVVKGRQEDPDEPRLQPHQVTIFDDGRVWVAEEVVRGASRSVAHLRATDRGSRRQLHSDAKLIVDPTGDQTGRHEHSRPLVPPSHRPSARRIVQIEDKATASRGPLSNVHIILLFVGVGLIEKCYRGFVRNLYNLKGLPVVPVLNKLASSNGDRRAALGG</sequence>
<dbReference type="GO" id="GO:0005886">
    <property type="term" value="C:plasma membrane"/>
    <property type="evidence" value="ECO:0007669"/>
    <property type="project" value="InterPro"/>
</dbReference>